<protein>
    <recommendedName>
        <fullName evidence="3">Phage tail protein</fullName>
    </recommendedName>
</protein>
<dbReference type="RefSeq" id="WP_155870233.1">
    <property type="nucleotide sequence ID" value="NZ_CP046322.1"/>
</dbReference>
<gene>
    <name evidence="1" type="ORF">FOB82_10570</name>
</gene>
<dbReference type="KEGG" id="cxe:FOB82_10570"/>
<evidence type="ECO:0000313" key="1">
    <source>
        <dbReference type="EMBL" id="QGS35309.1"/>
    </source>
</evidence>
<sequence>MSTYADPSKAYLWLDGDGWRGEAGIDLPALTSEAIDAVMKAYGGIETGFEVTADQKVEKKKVWNYRQAPYKVARDPLENGMKFRAVDNTEATLLTRAQGGTITKVGENYHMVQGEGEEFSFLTCVRDGDDESWFWCPRATLSAPATRAALDGQNLDGWEFTLTFLEPMVEIIPALPTGMTVADPATP</sequence>
<evidence type="ECO:0000313" key="2">
    <source>
        <dbReference type="Proteomes" id="UP000426857"/>
    </source>
</evidence>
<organism evidence="1 2">
    <name type="scientific">Corynebacterium xerosis</name>
    <dbReference type="NCBI Taxonomy" id="1725"/>
    <lineage>
        <taxon>Bacteria</taxon>
        <taxon>Bacillati</taxon>
        <taxon>Actinomycetota</taxon>
        <taxon>Actinomycetes</taxon>
        <taxon>Mycobacteriales</taxon>
        <taxon>Corynebacteriaceae</taxon>
        <taxon>Corynebacterium</taxon>
    </lineage>
</organism>
<dbReference type="AlphaFoldDB" id="A0A6B8TKB3"/>
<name>A0A6B8TKB3_9CORY</name>
<accession>A0A6B8TKB3</accession>
<proteinExistence type="predicted"/>
<evidence type="ECO:0008006" key="3">
    <source>
        <dbReference type="Google" id="ProtNLM"/>
    </source>
</evidence>
<dbReference type="EMBL" id="CP046322">
    <property type="protein sequence ID" value="QGS35309.1"/>
    <property type="molecule type" value="Genomic_DNA"/>
</dbReference>
<reference evidence="1 2" key="1">
    <citation type="submission" date="2019-11" db="EMBL/GenBank/DDBJ databases">
        <title>FDA dAtabase for Regulatory Grade micrObial Sequences (FDA-ARGOS): Supporting development and validation of Infectious Disease Dx tests.</title>
        <authorList>
            <person name="Kerrigan L."/>
            <person name="Long C."/>
            <person name="Tallon L."/>
            <person name="Sadzewicz L."/>
            <person name="Vavikolanu K."/>
            <person name="Mehta A."/>
            <person name="Aluvathingal J."/>
            <person name="Nadendla S."/>
            <person name="Yan Y."/>
            <person name="Sichtig H."/>
        </authorList>
    </citation>
    <scope>NUCLEOTIDE SEQUENCE [LARGE SCALE GENOMIC DNA]</scope>
    <source>
        <strain evidence="1 2">FDAARGOS_674</strain>
    </source>
</reference>
<dbReference type="Proteomes" id="UP000426857">
    <property type="component" value="Chromosome"/>
</dbReference>